<dbReference type="InterPro" id="IPR010084">
    <property type="entry name" value="FabZ"/>
</dbReference>
<evidence type="ECO:0000256" key="7">
    <source>
        <dbReference type="ARBA" id="ARBA00023239"/>
    </source>
</evidence>
<dbReference type="HAMAP" id="MF_00406">
    <property type="entry name" value="FabZ"/>
    <property type="match status" value="1"/>
</dbReference>
<evidence type="ECO:0000256" key="9">
    <source>
        <dbReference type="HAMAP-Rule" id="MF_00406"/>
    </source>
</evidence>
<comment type="function">
    <text evidence="8 9">Involved in unsaturated fatty acids biosynthesis. Catalyzes the dehydration of short chain beta-hydroxyacyl-ACPs and long chain saturated and unsaturated beta-hydroxyacyl-ACPs.</text>
</comment>
<evidence type="ECO:0000256" key="8">
    <source>
        <dbReference type="ARBA" id="ARBA00025049"/>
    </source>
</evidence>
<keyword evidence="5 9" id="KW-0441">Lipid A biosynthesis</keyword>
<comment type="similarity">
    <text evidence="2 9">Belongs to the thioester dehydratase family. FabZ subfamily.</text>
</comment>
<dbReference type="GO" id="GO:0009245">
    <property type="term" value="P:lipid A biosynthetic process"/>
    <property type="evidence" value="ECO:0007669"/>
    <property type="project" value="UniProtKB-UniRule"/>
</dbReference>
<protein>
    <recommendedName>
        <fullName evidence="9">3-hydroxyacyl-[acyl-carrier-protein] dehydratase FabZ</fullName>
        <ecNumber evidence="9">4.2.1.59</ecNumber>
    </recommendedName>
    <alternativeName>
        <fullName evidence="9">(3R)-hydroxymyristoyl-[acyl-carrier-protein] dehydratase</fullName>
        <shortName evidence="9">(3R)-hydroxymyristoyl-ACP dehydrase</shortName>
    </alternativeName>
    <alternativeName>
        <fullName evidence="9">Beta-hydroxyacyl-ACP dehydratase</fullName>
    </alternativeName>
</protein>
<dbReference type="Pfam" id="PF07977">
    <property type="entry name" value="FabA"/>
    <property type="match status" value="1"/>
</dbReference>
<dbReference type="Gene3D" id="3.10.129.10">
    <property type="entry name" value="Hotdog Thioesterase"/>
    <property type="match status" value="1"/>
</dbReference>
<dbReference type="InterPro" id="IPR029069">
    <property type="entry name" value="HotDog_dom_sf"/>
</dbReference>
<keyword evidence="3 9" id="KW-0963">Cytoplasm</keyword>
<dbReference type="GO" id="GO:0005737">
    <property type="term" value="C:cytoplasm"/>
    <property type="evidence" value="ECO:0007669"/>
    <property type="project" value="UniProtKB-SubCell"/>
</dbReference>
<sequence length="143" mass="15913">MQYNINDIIKILPHSYPFLLVDRVIECEPGKSIKAIKNVTFNEPFFIGHFPGHPIMPGVLIIESLAQASAICVFGKETIENKIVYFMSIENAKFRKPVTPGDTLILQANVKNARLSACKFECIAYVGEEKVAEATILAMLQNA</sequence>
<name>A0A3B0JCU0_9RICK</name>
<dbReference type="FunFam" id="3.10.129.10:FF:000001">
    <property type="entry name" value="3-hydroxyacyl-[acyl-carrier-protein] dehydratase FabZ"/>
    <property type="match status" value="1"/>
</dbReference>
<dbReference type="AlphaFoldDB" id="A0A3B0JCU0"/>
<dbReference type="PANTHER" id="PTHR30272">
    <property type="entry name" value="3-HYDROXYACYL-[ACYL-CARRIER-PROTEIN] DEHYDRATASE"/>
    <property type="match status" value="1"/>
</dbReference>
<comment type="catalytic activity">
    <reaction evidence="9">
        <text>a (3R)-hydroxyacyl-[ACP] = a (2E)-enoyl-[ACP] + H2O</text>
        <dbReference type="Rhea" id="RHEA:13097"/>
        <dbReference type="Rhea" id="RHEA-COMP:9925"/>
        <dbReference type="Rhea" id="RHEA-COMP:9945"/>
        <dbReference type="ChEBI" id="CHEBI:15377"/>
        <dbReference type="ChEBI" id="CHEBI:78784"/>
        <dbReference type="ChEBI" id="CHEBI:78827"/>
        <dbReference type="EC" id="4.2.1.59"/>
    </reaction>
</comment>
<keyword evidence="7 9" id="KW-0456">Lyase</keyword>
<evidence type="ECO:0000256" key="2">
    <source>
        <dbReference type="ARBA" id="ARBA00009174"/>
    </source>
</evidence>
<dbReference type="EMBL" id="OUNE01000090">
    <property type="protein sequence ID" value="SPP33029.1"/>
    <property type="molecule type" value="Genomic_DNA"/>
</dbReference>
<organism evidence="10">
    <name type="scientific">Wolbachia endosymbiont of Aleurodicus dispersus</name>
    <dbReference type="NCBI Taxonomy" id="1288877"/>
    <lineage>
        <taxon>Bacteria</taxon>
        <taxon>Pseudomonadati</taxon>
        <taxon>Pseudomonadota</taxon>
        <taxon>Alphaproteobacteria</taxon>
        <taxon>Rickettsiales</taxon>
        <taxon>Anaplasmataceae</taxon>
        <taxon>Wolbachieae</taxon>
        <taxon>Wolbachia</taxon>
    </lineage>
</organism>
<dbReference type="SUPFAM" id="SSF54637">
    <property type="entry name" value="Thioesterase/thiol ester dehydrase-isomerase"/>
    <property type="match status" value="1"/>
</dbReference>
<accession>A0A3B0JCU0</accession>
<dbReference type="PANTHER" id="PTHR30272:SF1">
    <property type="entry name" value="3-HYDROXYACYL-[ACYL-CARRIER-PROTEIN] DEHYDRATASE"/>
    <property type="match status" value="1"/>
</dbReference>
<evidence type="ECO:0000256" key="3">
    <source>
        <dbReference type="ARBA" id="ARBA00022490"/>
    </source>
</evidence>
<evidence type="ECO:0000256" key="6">
    <source>
        <dbReference type="ARBA" id="ARBA00023098"/>
    </source>
</evidence>
<dbReference type="NCBIfam" id="NF000582">
    <property type="entry name" value="PRK00006.1"/>
    <property type="match status" value="1"/>
</dbReference>
<feature type="active site" evidence="9">
    <location>
        <position position="49"/>
    </location>
</feature>
<comment type="subcellular location">
    <subcellularLocation>
        <location evidence="1 9">Cytoplasm</location>
    </subcellularLocation>
</comment>
<evidence type="ECO:0000313" key="10">
    <source>
        <dbReference type="EMBL" id="SPP33029.1"/>
    </source>
</evidence>
<proteinExistence type="inferred from homology"/>
<dbReference type="GO" id="GO:0016020">
    <property type="term" value="C:membrane"/>
    <property type="evidence" value="ECO:0007669"/>
    <property type="project" value="GOC"/>
</dbReference>
<keyword evidence="4 9" id="KW-0444">Lipid biosynthesis</keyword>
<gene>
    <name evidence="9 10" type="primary">fabZ</name>
    <name evidence="10" type="ORF">WBAD_0506</name>
</gene>
<evidence type="ECO:0000256" key="4">
    <source>
        <dbReference type="ARBA" id="ARBA00022516"/>
    </source>
</evidence>
<dbReference type="NCBIfam" id="TIGR01750">
    <property type="entry name" value="fabZ"/>
    <property type="match status" value="1"/>
</dbReference>
<dbReference type="CDD" id="cd01288">
    <property type="entry name" value="FabZ"/>
    <property type="match status" value="1"/>
</dbReference>
<keyword evidence="6 9" id="KW-0443">Lipid metabolism</keyword>
<reference evidence="10" key="1">
    <citation type="submission" date="2018-04" db="EMBL/GenBank/DDBJ databases">
        <authorList>
            <person name="Go L.Y."/>
            <person name="Mitchell J.A."/>
        </authorList>
    </citation>
    <scope>NUCLEOTIDE SEQUENCE</scope>
    <source>
        <strain evidence="10">WBAD</strain>
    </source>
</reference>
<evidence type="ECO:0000256" key="5">
    <source>
        <dbReference type="ARBA" id="ARBA00022556"/>
    </source>
</evidence>
<dbReference type="InterPro" id="IPR013114">
    <property type="entry name" value="FabA_FabZ"/>
</dbReference>
<evidence type="ECO:0000256" key="1">
    <source>
        <dbReference type="ARBA" id="ARBA00004496"/>
    </source>
</evidence>
<dbReference type="GO" id="GO:0019171">
    <property type="term" value="F:(3R)-hydroxyacyl-[acyl-carrier-protein] dehydratase activity"/>
    <property type="evidence" value="ECO:0007669"/>
    <property type="project" value="UniProtKB-EC"/>
</dbReference>
<dbReference type="EC" id="4.2.1.59" evidence="9"/>
<dbReference type="GO" id="GO:0006633">
    <property type="term" value="P:fatty acid biosynthetic process"/>
    <property type="evidence" value="ECO:0007669"/>
    <property type="project" value="UniProtKB-UniRule"/>
</dbReference>